<protein>
    <submittedName>
        <fullName evidence="1">Uncharacterized protein</fullName>
    </submittedName>
</protein>
<accession>A0ACB6Z1M7</accession>
<evidence type="ECO:0000313" key="2">
    <source>
        <dbReference type="Proteomes" id="UP000886501"/>
    </source>
</evidence>
<keyword evidence="2" id="KW-1185">Reference proteome</keyword>
<dbReference type="EMBL" id="MU118229">
    <property type="protein sequence ID" value="KAF9643409.1"/>
    <property type="molecule type" value="Genomic_DNA"/>
</dbReference>
<sequence length="257" mass="28554">MTGFIQAAGSIEDGSIGSISETSSQRGESLREGDLITGIIDLSNEHAHMVSAIRNEDHASQRKALETYLLSLQIIPGEYQDGWNLNHPSNKTWLSLLFHHHHDTYATILIAPSAQDSRNIELSLIRDNIKHFDCLTKGEGDPGRSQEIDWFENAVGEYELIILHPSHFLIGDFYVAIKHPTTKLLIPFYTSSDGFLHKGSPTGPRLPPFSSRAVVWKPGQALAHLPTSVITPLLKLQMKPPSPVHSLMGNIREVFQP</sequence>
<reference evidence="1" key="2">
    <citation type="journal article" date="2020" name="Nat. Commun.">
        <title>Large-scale genome sequencing of mycorrhizal fungi provides insights into the early evolution of symbiotic traits.</title>
        <authorList>
            <person name="Miyauchi S."/>
            <person name="Kiss E."/>
            <person name="Kuo A."/>
            <person name="Drula E."/>
            <person name="Kohler A."/>
            <person name="Sanchez-Garcia M."/>
            <person name="Morin E."/>
            <person name="Andreopoulos B."/>
            <person name="Barry K.W."/>
            <person name="Bonito G."/>
            <person name="Buee M."/>
            <person name="Carver A."/>
            <person name="Chen C."/>
            <person name="Cichocki N."/>
            <person name="Clum A."/>
            <person name="Culley D."/>
            <person name="Crous P.W."/>
            <person name="Fauchery L."/>
            <person name="Girlanda M."/>
            <person name="Hayes R.D."/>
            <person name="Keri Z."/>
            <person name="LaButti K."/>
            <person name="Lipzen A."/>
            <person name="Lombard V."/>
            <person name="Magnuson J."/>
            <person name="Maillard F."/>
            <person name="Murat C."/>
            <person name="Nolan M."/>
            <person name="Ohm R.A."/>
            <person name="Pangilinan J."/>
            <person name="Pereira M.F."/>
            <person name="Perotto S."/>
            <person name="Peter M."/>
            <person name="Pfister S."/>
            <person name="Riley R."/>
            <person name="Sitrit Y."/>
            <person name="Stielow J.B."/>
            <person name="Szollosi G."/>
            <person name="Zifcakova L."/>
            <person name="Stursova M."/>
            <person name="Spatafora J.W."/>
            <person name="Tedersoo L."/>
            <person name="Vaario L.M."/>
            <person name="Yamada A."/>
            <person name="Yan M."/>
            <person name="Wang P."/>
            <person name="Xu J."/>
            <person name="Bruns T."/>
            <person name="Baldrian P."/>
            <person name="Vilgalys R."/>
            <person name="Dunand C."/>
            <person name="Henrissat B."/>
            <person name="Grigoriev I.V."/>
            <person name="Hibbett D."/>
            <person name="Nagy L.G."/>
            <person name="Martin F.M."/>
        </authorList>
    </citation>
    <scope>NUCLEOTIDE SEQUENCE</scope>
    <source>
        <strain evidence="1">P2</strain>
    </source>
</reference>
<organism evidence="1 2">
    <name type="scientific">Thelephora ganbajun</name>
    <name type="common">Ganba fungus</name>
    <dbReference type="NCBI Taxonomy" id="370292"/>
    <lineage>
        <taxon>Eukaryota</taxon>
        <taxon>Fungi</taxon>
        <taxon>Dikarya</taxon>
        <taxon>Basidiomycota</taxon>
        <taxon>Agaricomycotina</taxon>
        <taxon>Agaricomycetes</taxon>
        <taxon>Thelephorales</taxon>
        <taxon>Thelephoraceae</taxon>
        <taxon>Thelephora</taxon>
    </lineage>
</organism>
<reference evidence="1" key="1">
    <citation type="submission" date="2019-10" db="EMBL/GenBank/DDBJ databases">
        <authorList>
            <consortium name="DOE Joint Genome Institute"/>
            <person name="Kuo A."/>
            <person name="Miyauchi S."/>
            <person name="Kiss E."/>
            <person name="Drula E."/>
            <person name="Kohler A."/>
            <person name="Sanchez-Garcia M."/>
            <person name="Andreopoulos B."/>
            <person name="Barry K.W."/>
            <person name="Bonito G."/>
            <person name="Buee M."/>
            <person name="Carver A."/>
            <person name="Chen C."/>
            <person name="Cichocki N."/>
            <person name="Clum A."/>
            <person name="Culley D."/>
            <person name="Crous P.W."/>
            <person name="Fauchery L."/>
            <person name="Girlanda M."/>
            <person name="Hayes R."/>
            <person name="Keri Z."/>
            <person name="Labutti K."/>
            <person name="Lipzen A."/>
            <person name="Lombard V."/>
            <person name="Magnuson J."/>
            <person name="Maillard F."/>
            <person name="Morin E."/>
            <person name="Murat C."/>
            <person name="Nolan M."/>
            <person name="Ohm R."/>
            <person name="Pangilinan J."/>
            <person name="Pereira M."/>
            <person name="Perotto S."/>
            <person name="Peter M."/>
            <person name="Riley R."/>
            <person name="Sitrit Y."/>
            <person name="Stielow B."/>
            <person name="Szollosi G."/>
            <person name="Zifcakova L."/>
            <person name="Stursova M."/>
            <person name="Spatafora J.W."/>
            <person name="Tedersoo L."/>
            <person name="Vaario L.-M."/>
            <person name="Yamada A."/>
            <person name="Yan M."/>
            <person name="Wang P."/>
            <person name="Xu J."/>
            <person name="Bruns T."/>
            <person name="Baldrian P."/>
            <person name="Vilgalys R."/>
            <person name="Henrissat B."/>
            <person name="Grigoriev I.V."/>
            <person name="Hibbett D."/>
            <person name="Nagy L.G."/>
            <person name="Martin F.M."/>
        </authorList>
    </citation>
    <scope>NUCLEOTIDE SEQUENCE</scope>
    <source>
        <strain evidence="1">P2</strain>
    </source>
</reference>
<gene>
    <name evidence="1" type="ORF">BDM02DRAFT_3132452</name>
</gene>
<evidence type="ECO:0000313" key="1">
    <source>
        <dbReference type="EMBL" id="KAF9643409.1"/>
    </source>
</evidence>
<dbReference type="Proteomes" id="UP000886501">
    <property type="component" value="Unassembled WGS sequence"/>
</dbReference>
<proteinExistence type="predicted"/>
<comment type="caution">
    <text evidence="1">The sequence shown here is derived from an EMBL/GenBank/DDBJ whole genome shotgun (WGS) entry which is preliminary data.</text>
</comment>
<name>A0ACB6Z1M7_THEGA</name>